<dbReference type="SUPFAM" id="SSF55347">
    <property type="entry name" value="Glyceraldehyde-3-phosphate dehydrogenase-like, C-terminal domain"/>
    <property type="match status" value="1"/>
</dbReference>
<dbReference type="SUPFAM" id="SSF51735">
    <property type="entry name" value="NAD(P)-binding Rossmann-fold domains"/>
    <property type="match status" value="1"/>
</dbReference>
<accession>A0A6J4R1H4</accession>
<gene>
    <name evidence="3" type="ORF">AVDCRST_MAG14-1656</name>
</gene>
<dbReference type="EMBL" id="CADCVG010000069">
    <property type="protein sequence ID" value="CAA9456244.1"/>
    <property type="molecule type" value="Genomic_DNA"/>
</dbReference>
<dbReference type="PANTHER" id="PTHR43377">
    <property type="entry name" value="BILIVERDIN REDUCTASE A"/>
    <property type="match status" value="1"/>
</dbReference>
<dbReference type="GO" id="GO:0000166">
    <property type="term" value="F:nucleotide binding"/>
    <property type="evidence" value="ECO:0007669"/>
    <property type="project" value="InterPro"/>
</dbReference>
<sequence length="338" mass="36471">MFRIAILSFWHVHAEDYAREAETNPETEIVAVWDEAPDRGWAEARKRGVDFHDDLNELLARPDVDGVVVTTPTTAHHDVIPAAARAGKHVFSEKVISPSLREAEEIVAVTQDASVTFAVSLPRLYAGHTRAIKETIEDGLLGEVTYLRVRVSHDGALRTDQHPDGWLPSRFFDAEQSGGGVLIDFGAHPLYLVAHLLGLPGELSATYGRATGREVEDNAVVTMRYRSGAIAVAEASFVGAASPFTVEAHGTEGSLVFGVPNEKLYLRAASAENAGWEASPLPPDRPSPFDQWVAHATAGSTMPENVRAALQLNALAEAANLSAREARPIRPSPPRQAG</sequence>
<dbReference type="PANTHER" id="PTHR43377:SF1">
    <property type="entry name" value="BILIVERDIN REDUCTASE A"/>
    <property type="match status" value="1"/>
</dbReference>
<reference evidence="3" key="1">
    <citation type="submission" date="2020-02" db="EMBL/GenBank/DDBJ databases">
        <authorList>
            <person name="Meier V. D."/>
        </authorList>
    </citation>
    <scope>NUCLEOTIDE SEQUENCE</scope>
    <source>
        <strain evidence="3">AVDCRST_MAG14</strain>
    </source>
</reference>
<evidence type="ECO:0000313" key="3">
    <source>
        <dbReference type="EMBL" id="CAA9456244.1"/>
    </source>
</evidence>
<dbReference type="Pfam" id="PF01408">
    <property type="entry name" value="GFO_IDH_MocA"/>
    <property type="match status" value="1"/>
</dbReference>
<dbReference type="Gene3D" id="3.40.50.720">
    <property type="entry name" value="NAD(P)-binding Rossmann-like Domain"/>
    <property type="match status" value="1"/>
</dbReference>
<dbReference type="Pfam" id="PF22725">
    <property type="entry name" value="GFO_IDH_MocA_C3"/>
    <property type="match status" value="1"/>
</dbReference>
<dbReference type="InterPro" id="IPR055170">
    <property type="entry name" value="GFO_IDH_MocA-like_dom"/>
</dbReference>
<evidence type="ECO:0000259" key="1">
    <source>
        <dbReference type="Pfam" id="PF01408"/>
    </source>
</evidence>
<feature type="domain" description="Gfo/Idh/MocA-like oxidoreductase N-terminal" evidence="1">
    <location>
        <begin position="16"/>
        <end position="119"/>
    </location>
</feature>
<evidence type="ECO:0000259" key="2">
    <source>
        <dbReference type="Pfam" id="PF22725"/>
    </source>
</evidence>
<proteinExistence type="predicted"/>
<name>A0A6J4R1H4_9ACTN</name>
<dbReference type="Gene3D" id="3.30.360.10">
    <property type="entry name" value="Dihydrodipicolinate Reductase, domain 2"/>
    <property type="match status" value="1"/>
</dbReference>
<dbReference type="InterPro" id="IPR000683">
    <property type="entry name" value="Gfo/Idh/MocA-like_OxRdtase_N"/>
</dbReference>
<dbReference type="InterPro" id="IPR051450">
    <property type="entry name" value="Gfo/Idh/MocA_Oxidoreductases"/>
</dbReference>
<organism evidence="3">
    <name type="scientific">uncultured Rubrobacteraceae bacterium</name>
    <dbReference type="NCBI Taxonomy" id="349277"/>
    <lineage>
        <taxon>Bacteria</taxon>
        <taxon>Bacillati</taxon>
        <taxon>Actinomycetota</taxon>
        <taxon>Rubrobacteria</taxon>
        <taxon>Rubrobacterales</taxon>
        <taxon>Rubrobacteraceae</taxon>
        <taxon>environmental samples</taxon>
    </lineage>
</organism>
<protein>
    <submittedName>
        <fullName evidence="3">Uncharacterized protein</fullName>
    </submittedName>
</protein>
<feature type="domain" description="GFO/IDH/MocA-like oxidoreductase" evidence="2">
    <location>
        <begin position="130"/>
        <end position="256"/>
    </location>
</feature>
<dbReference type="InterPro" id="IPR036291">
    <property type="entry name" value="NAD(P)-bd_dom_sf"/>
</dbReference>
<dbReference type="AlphaFoldDB" id="A0A6J4R1H4"/>